<keyword evidence="4 6" id="KW-1133">Transmembrane helix</keyword>
<dbReference type="Proteomes" id="UP001320898">
    <property type="component" value="Unassembled WGS sequence"/>
</dbReference>
<evidence type="ECO:0000256" key="2">
    <source>
        <dbReference type="ARBA" id="ARBA00022475"/>
    </source>
</evidence>
<dbReference type="PANTHER" id="PTHR47089:SF1">
    <property type="entry name" value="GUANOSINE ABC TRANSPORTER PERMEASE PROTEIN NUPP"/>
    <property type="match status" value="1"/>
</dbReference>
<keyword evidence="5 6" id="KW-0472">Membrane</keyword>
<feature type="transmembrane region" description="Helical" evidence="6">
    <location>
        <begin position="190"/>
        <end position="208"/>
    </location>
</feature>
<evidence type="ECO:0000256" key="5">
    <source>
        <dbReference type="ARBA" id="ARBA00023136"/>
    </source>
</evidence>
<dbReference type="GO" id="GO:0022857">
    <property type="term" value="F:transmembrane transporter activity"/>
    <property type="evidence" value="ECO:0007669"/>
    <property type="project" value="InterPro"/>
</dbReference>
<dbReference type="PANTHER" id="PTHR47089">
    <property type="entry name" value="ABC TRANSPORTER, PERMEASE PROTEIN"/>
    <property type="match status" value="1"/>
</dbReference>
<evidence type="ECO:0000256" key="3">
    <source>
        <dbReference type="ARBA" id="ARBA00022692"/>
    </source>
</evidence>
<feature type="transmembrane region" description="Helical" evidence="6">
    <location>
        <begin position="109"/>
        <end position="131"/>
    </location>
</feature>
<feature type="transmembrane region" description="Helical" evidence="6">
    <location>
        <begin position="50"/>
        <end position="74"/>
    </location>
</feature>
<dbReference type="GO" id="GO:0005886">
    <property type="term" value="C:plasma membrane"/>
    <property type="evidence" value="ECO:0007669"/>
    <property type="project" value="UniProtKB-SubCell"/>
</dbReference>
<feature type="transmembrane region" description="Helical" evidence="6">
    <location>
        <begin position="320"/>
        <end position="339"/>
    </location>
</feature>
<keyword evidence="3 6" id="KW-0812">Transmembrane</keyword>
<proteinExistence type="predicted"/>
<evidence type="ECO:0000313" key="7">
    <source>
        <dbReference type="EMBL" id="MCT8973892.1"/>
    </source>
</evidence>
<name>A0AAW5R124_9HYPH</name>
<dbReference type="AlphaFoldDB" id="A0AAW5R124"/>
<dbReference type="Pfam" id="PF02653">
    <property type="entry name" value="BPD_transp_2"/>
    <property type="match status" value="1"/>
</dbReference>
<organism evidence="7 8">
    <name type="scientific">Microbaculum marinisediminis</name>
    <dbReference type="NCBI Taxonomy" id="2931392"/>
    <lineage>
        <taxon>Bacteria</taxon>
        <taxon>Pseudomonadati</taxon>
        <taxon>Pseudomonadota</taxon>
        <taxon>Alphaproteobacteria</taxon>
        <taxon>Hyphomicrobiales</taxon>
        <taxon>Tepidamorphaceae</taxon>
        <taxon>Microbaculum</taxon>
    </lineage>
</organism>
<evidence type="ECO:0000256" key="6">
    <source>
        <dbReference type="SAM" id="Phobius"/>
    </source>
</evidence>
<dbReference type="InterPro" id="IPR001851">
    <property type="entry name" value="ABC_transp_permease"/>
</dbReference>
<feature type="transmembrane region" description="Helical" evidence="6">
    <location>
        <begin position="278"/>
        <end position="300"/>
    </location>
</feature>
<gene>
    <name evidence="7" type="ORF">MUB46_18655</name>
</gene>
<reference evidence="7 8" key="1">
    <citation type="submission" date="2022-04" db="EMBL/GenBank/DDBJ databases">
        <authorList>
            <person name="Ye Y.-Q."/>
            <person name="Du Z.-J."/>
        </authorList>
    </citation>
    <scope>NUCLEOTIDE SEQUENCE [LARGE SCALE GENOMIC DNA]</scope>
    <source>
        <strain evidence="7 8">A6E488</strain>
    </source>
</reference>
<feature type="transmembrane region" description="Helical" evidence="6">
    <location>
        <begin position="86"/>
        <end position="103"/>
    </location>
</feature>
<evidence type="ECO:0000256" key="1">
    <source>
        <dbReference type="ARBA" id="ARBA00004651"/>
    </source>
</evidence>
<evidence type="ECO:0000313" key="8">
    <source>
        <dbReference type="Proteomes" id="UP001320898"/>
    </source>
</evidence>
<evidence type="ECO:0000256" key="4">
    <source>
        <dbReference type="ARBA" id="ARBA00022989"/>
    </source>
</evidence>
<protein>
    <submittedName>
        <fullName evidence="7">ABC transporter permease</fullName>
    </submittedName>
</protein>
<dbReference type="CDD" id="cd06580">
    <property type="entry name" value="TM_PBP1_transp_TpRbsC_like"/>
    <property type="match status" value="1"/>
</dbReference>
<feature type="transmembrane region" description="Helical" evidence="6">
    <location>
        <begin position="140"/>
        <end position="163"/>
    </location>
</feature>
<keyword evidence="2" id="KW-1003">Cell membrane</keyword>
<comment type="caution">
    <text evidence="7">The sequence shown here is derived from an EMBL/GenBank/DDBJ whole genome shotgun (WGS) entry which is preliminary data.</text>
</comment>
<dbReference type="EMBL" id="JALIDZ010000009">
    <property type="protein sequence ID" value="MCT8973892.1"/>
    <property type="molecule type" value="Genomic_DNA"/>
</dbReference>
<comment type="subcellular location">
    <subcellularLocation>
        <location evidence="1">Cell membrane</location>
        <topology evidence="1">Multi-pass membrane protein</topology>
    </subcellularLocation>
</comment>
<feature type="transmembrane region" description="Helical" evidence="6">
    <location>
        <begin position="9"/>
        <end position="30"/>
    </location>
</feature>
<dbReference type="RefSeq" id="WP_261617472.1">
    <property type="nucleotide sequence ID" value="NZ_JALIDZ010000009.1"/>
</dbReference>
<feature type="transmembrane region" description="Helical" evidence="6">
    <location>
        <begin position="238"/>
        <end position="258"/>
    </location>
</feature>
<keyword evidence="8" id="KW-1185">Reference proteome</keyword>
<accession>A0AAW5R124</accession>
<sequence length="362" mass="38580">MQRFVNSLIFFKSVFAVLAALIVGSGLIAMTGKNPIEAYATLFHGAFLDYWGIASTLVKTTPLLLAGLAVILPLRAGLFNIGAEGQIYIGALFATAVALYVPGIPGPLHILLCTLAGAVGGALWALIPALLKTYRNINEIIVTLLLNFVALHLVSFVVSGPMMEKGAPYPYSEEIPTGVFLPKILPSTDAHMGVLVGLALALIMFFVFRNSWVGFSLQTVGNNPRAALYAGMSVRRHIIISFLVAGALAGLAGTFEVLGHRYRLFHAFSQGYGYDGIVVAFLANLHPLYAVLSAVFIAGLRSGANIMQRAVGIETTVVEAIQGLVILFVAVSLAVRYRASAFAGAMRRRQALDNDLASEPES</sequence>